<dbReference type="InterPro" id="IPR001296">
    <property type="entry name" value="Glyco_trans_1"/>
</dbReference>
<dbReference type="SUPFAM" id="SSF52833">
    <property type="entry name" value="Thioredoxin-like"/>
    <property type="match status" value="1"/>
</dbReference>
<keyword evidence="1 3" id="KW-0808">Transferase</keyword>
<dbReference type="AlphaFoldDB" id="A0A2I1M4F0"/>
<dbReference type="PANTHER" id="PTHR12526">
    <property type="entry name" value="GLYCOSYLTRANSFERASE"/>
    <property type="match status" value="1"/>
</dbReference>
<accession>A0A2I1M4F0</accession>
<dbReference type="InterPro" id="IPR036249">
    <property type="entry name" value="Thioredoxin-like_sf"/>
</dbReference>
<gene>
    <name evidence="3" type="ORF">CYJ32_05735</name>
</gene>
<reference evidence="3 4" key="1">
    <citation type="submission" date="2017-12" db="EMBL/GenBank/DDBJ databases">
        <title>Phylogenetic diversity of female urinary microbiome.</title>
        <authorList>
            <person name="Thomas-White K."/>
            <person name="Wolfe A.J."/>
        </authorList>
    </citation>
    <scope>NUCLEOTIDE SEQUENCE [LARGE SCALE GENOMIC DNA]</scope>
    <source>
        <strain evidence="3 4">UMB0064</strain>
    </source>
</reference>
<dbReference type="Proteomes" id="UP000242263">
    <property type="component" value="Unassembled WGS sequence"/>
</dbReference>
<dbReference type="EMBL" id="PKGU01000003">
    <property type="protein sequence ID" value="PKZ14997.1"/>
    <property type="molecule type" value="Genomic_DNA"/>
</dbReference>
<evidence type="ECO:0000256" key="1">
    <source>
        <dbReference type="ARBA" id="ARBA00022679"/>
    </source>
</evidence>
<evidence type="ECO:0000313" key="4">
    <source>
        <dbReference type="Proteomes" id="UP000242263"/>
    </source>
</evidence>
<dbReference type="GO" id="GO:0016757">
    <property type="term" value="F:glycosyltransferase activity"/>
    <property type="evidence" value="ECO:0007669"/>
    <property type="project" value="InterPro"/>
</dbReference>
<feature type="domain" description="Glycosyl transferase family 1" evidence="2">
    <location>
        <begin position="376"/>
        <end position="494"/>
    </location>
</feature>
<organism evidence="3 4">
    <name type="scientific">Alloscardovia omnicolens</name>
    <dbReference type="NCBI Taxonomy" id="419015"/>
    <lineage>
        <taxon>Bacteria</taxon>
        <taxon>Bacillati</taxon>
        <taxon>Actinomycetota</taxon>
        <taxon>Actinomycetes</taxon>
        <taxon>Bifidobacteriales</taxon>
        <taxon>Bifidobacteriaceae</taxon>
        <taxon>Alloscardovia</taxon>
    </lineage>
</organism>
<dbReference type="RefSeq" id="WP_101541451.1">
    <property type="nucleotide sequence ID" value="NZ_PKGU01000003.1"/>
</dbReference>
<dbReference type="Pfam" id="PF00534">
    <property type="entry name" value="Glycos_transf_1"/>
    <property type="match status" value="1"/>
</dbReference>
<sequence length="563" mass="64579">MQFYDIDTAGVQSEIESLSKRLRKLIDSAVNYHSLIQPGRSLHYKFYMGEKWQYPRLTDTSTLNGALTEGADLKPFLEFTAYSTVEPRSTYSPHYFSGDEQIIDRNIRYILLTPDDATSTDVEAHSPARRLSRIYGKLEIHTPVLLDTAREVMRRMGEISAHKMTRPVTVPSVENINNQGHVHHPWVEVKPGTPNEDASQAVIIAMHWLQAGGAETWATETVDLAHQAGFIPIIITDRDSHQPWLTRPEFDDALVLTLTHPMQERVGDATVLRALFEQFSIRGVLVHHCQWVYDRLWWIKKYFPETPIMDSLHIVEYKFGGGYPRESLRYDQWIDVHHVISPQLEGWLTQTHHVDKEKVVVAPLVDLTANGKNAVFQKRHNDTTLTVAFVGRLARQKRLEAFMLLAHYMNKRYHGMFQFIMHGTGSMDIVRDVLAQNLGVKDCIEFRGDDYSVDETYKDSDVLVVSSVNEGITLTTMEALSAGIPVISTNVGSQYTLIPSQGLTRRSTRQFVRDAARSLEHIREEESERQILWEVEYSRLKEFSNLQTANTFVSNLLKEWKNK</sequence>
<name>A0A2I1M4F0_9BIFI</name>
<comment type="caution">
    <text evidence="3">The sequence shown here is derived from an EMBL/GenBank/DDBJ whole genome shotgun (WGS) entry which is preliminary data.</text>
</comment>
<evidence type="ECO:0000259" key="2">
    <source>
        <dbReference type="Pfam" id="PF00534"/>
    </source>
</evidence>
<evidence type="ECO:0000313" key="3">
    <source>
        <dbReference type="EMBL" id="PKZ14997.1"/>
    </source>
</evidence>
<dbReference type="SUPFAM" id="SSF53756">
    <property type="entry name" value="UDP-Glycosyltransferase/glycogen phosphorylase"/>
    <property type="match status" value="1"/>
</dbReference>
<dbReference type="Gene3D" id="3.40.50.2000">
    <property type="entry name" value="Glycogen Phosphorylase B"/>
    <property type="match status" value="2"/>
</dbReference>
<protein>
    <submittedName>
        <fullName evidence="3">Glycosyl transferase</fullName>
    </submittedName>
</protein>
<proteinExistence type="predicted"/>